<evidence type="ECO:0000259" key="9">
    <source>
        <dbReference type="PROSITE" id="PS50893"/>
    </source>
</evidence>
<accession>A0A329BPX4</accession>
<keyword evidence="3" id="KW-0472">Membrane</keyword>
<comment type="caution">
    <text evidence="10">The sequence shown here is derived from an EMBL/GenBank/DDBJ whole genome shotgun (WGS) entry which is preliminary data.</text>
</comment>
<reference evidence="10 11" key="1">
    <citation type="submission" date="2018-06" db="EMBL/GenBank/DDBJ databases">
        <title>Genomic Encyclopedia of Type Strains, Phase III (KMG-III): the genomes of soil and plant-associated and newly described type strains.</title>
        <authorList>
            <person name="Whitman W."/>
        </authorList>
    </citation>
    <scope>NUCLEOTIDE SEQUENCE [LARGE SCALE GENOMIC DNA]</scope>
    <source>
        <strain evidence="10 11">LMG 23644</strain>
    </source>
</reference>
<evidence type="ECO:0000313" key="10">
    <source>
        <dbReference type="EMBL" id="RAS24673.1"/>
    </source>
</evidence>
<dbReference type="SUPFAM" id="SSF52540">
    <property type="entry name" value="P-loop containing nucleoside triphosphate hydrolases"/>
    <property type="match status" value="2"/>
</dbReference>
<dbReference type="GO" id="GO:0005524">
    <property type="term" value="F:ATP binding"/>
    <property type="evidence" value="ECO:0007669"/>
    <property type="project" value="UniProtKB-KW"/>
</dbReference>
<keyword evidence="5" id="KW-0677">Repeat</keyword>
<evidence type="ECO:0000256" key="3">
    <source>
        <dbReference type="ARBA" id="ARBA00022519"/>
    </source>
</evidence>
<dbReference type="PROSITE" id="PS00211">
    <property type="entry name" value="ABC_TRANSPORTER_1"/>
    <property type="match status" value="1"/>
</dbReference>
<dbReference type="Proteomes" id="UP000248918">
    <property type="component" value="Unassembled WGS sequence"/>
</dbReference>
<dbReference type="SMART" id="SM00382">
    <property type="entry name" value="AAA"/>
    <property type="match status" value="2"/>
</dbReference>
<dbReference type="CDD" id="cd03216">
    <property type="entry name" value="ABC_Carb_Monos_I"/>
    <property type="match status" value="1"/>
</dbReference>
<keyword evidence="6" id="KW-0547">Nucleotide-binding</keyword>
<dbReference type="PROSITE" id="PS50893">
    <property type="entry name" value="ABC_TRANSPORTER_2"/>
    <property type="match status" value="2"/>
</dbReference>
<protein>
    <submittedName>
        <fullName evidence="10">Monosaccharide ABC transporter ATP-binding protein (CUT2 family)</fullName>
    </submittedName>
</protein>
<dbReference type="PANTHER" id="PTHR43790:SF9">
    <property type="entry name" value="GALACTOFURANOSE TRANSPORTER ATP-BINDING PROTEIN YTFR"/>
    <property type="match status" value="1"/>
</dbReference>
<organism evidence="10 11">
    <name type="scientific">Paraburkholderia bryophila</name>
    <dbReference type="NCBI Taxonomy" id="420952"/>
    <lineage>
        <taxon>Bacteria</taxon>
        <taxon>Pseudomonadati</taxon>
        <taxon>Pseudomonadota</taxon>
        <taxon>Betaproteobacteria</taxon>
        <taxon>Burkholderiales</taxon>
        <taxon>Burkholderiaceae</taxon>
        <taxon>Paraburkholderia</taxon>
    </lineage>
</organism>
<feature type="domain" description="ABC transporter" evidence="9">
    <location>
        <begin position="330"/>
        <end position="573"/>
    </location>
</feature>
<evidence type="ECO:0000256" key="2">
    <source>
        <dbReference type="ARBA" id="ARBA00022475"/>
    </source>
</evidence>
<evidence type="ECO:0000256" key="5">
    <source>
        <dbReference type="ARBA" id="ARBA00022737"/>
    </source>
</evidence>
<dbReference type="Pfam" id="PF00005">
    <property type="entry name" value="ABC_tran"/>
    <property type="match status" value="2"/>
</dbReference>
<feature type="compositionally biased region" description="Low complexity" evidence="8">
    <location>
        <begin position="306"/>
        <end position="327"/>
    </location>
</feature>
<dbReference type="CDD" id="cd03215">
    <property type="entry name" value="ABC_Carb_Monos_II"/>
    <property type="match status" value="1"/>
</dbReference>
<feature type="domain" description="ABC transporter" evidence="9">
    <location>
        <begin position="40"/>
        <end position="275"/>
    </location>
</feature>
<dbReference type="AlphaFoldDB" id="A0A329BPX4"/>
<dbReference type="InterPro" id="IPR017871">
    <property type="entry name" value="ABC_transporter-like_CS"/>
</dbReference>
<dbReference type="Gene3D" id="3.40.50.300">
    <property type="entry name" value="P-loop containing nucleotide triphosphate hydrolases"/>
    <property type="match status" value="2"/>
</dbReference>
<evidence type="ECO:0000313" key="11">
    <source>
        <dbReference type="Proteomes" id="UP000248918"/>
    </source>
</evidence>
<evidence type="ECO:0000256" key="1">
    <source>
        <dbReference type="ARBA" id="ARBA00022448"/>
    </source>
</evidence>
<dbReference type="InterPro" id="IPR027417">
    <property type="entry name" value="P-loop_NTPase"/>
</dbReference>
<keyword evidence="7 10" id="KW-0067">ATP-binding</keyword>
<evidence type="ECO:0000256" key="4">
    <source>
        <dbReference type="ARBA" id="ARBA00022597"/>
    </source>
</evidence>
<proteinExistence type="predicted"/>
<keyword evidence="3" id="KW-0997">Cell inner membrane</keyword>
<feature type="compositionally biased region" description="Basic and acidic residues" evidence="8">
    <location>
        <begin position="281"/>
        <end position="296"/>
    </location>
</feature>
<dbReference type="InterPro" id="IPR003593">
    <property type="entry name" value="AAA+_ATPase"/>
</dbReference>
<dbReference type="EMBL" id="QLTK01000017">
    <property type="protein sequence ID" value="RAS24673.1"/>
    <property type="molecule type" value="Genomic_DNA"/>
</dbReference>
<evidence type="ECO:0000256" key="7">
    <source>
        <dbReference type="ARBA" id="ARBA00022840"/>
    </source>
</evidence>
<keyword evidence="2" id="KW-1003">Cell membrane</keyword>
<sequence length="574" mass="61968">MTHPASEPNLQVTSAATSATADGMDIVSASANPDARAPILATTAVTKTFPGVKALQRVDFRLFPGEIHTLMGQNGAGKSTLINVLTGVVAPDAGTIRLGGEVVAFASPQEAEAAGVRTLYQEVNLCPNLSVAENIFAGRQPRRFGAIDWPAIKRRAQAALARLDVSLDVTRSLDAYPIAVQQMVAIARALSVDARVLILDEPTSSLDDGEVGQLFKILRHLKQSGIAILFVTHFIEQTYAISDRITVMRNGEREGEYLARDLPADQLVAKMVGHERMSARLREAAHEGQASHEGRAEQPVTQTAGAPTQATEAMQTAQTAQTAQTGEPTPPTHSFIELHGVGRRGTLQPIDLDLQRGQILGLAGLLGSGRTETARLLFGADRTDSGAIFIDGRAVKLRSPRDAVRHGIGYCAEDRKKEGIVAELSIRDNILLALQARRGWWRKISRQRARELADLWIERLGIKAADAEQPIGLLSGGNQQKALLARWLATDPQLLILDEPTRGIDVAAKFDIMDRLLALCANGLSILFISSEIGEVLRVSHRVAVLRDRRKIAEVAGKASNEDNIYRLIAGSGE</sequence>
<dbReference type="PANTHER" id="PTHR43790">
    <property type="entry name" value="CARBOHYDRATE TRANSPORT ATP-BINDING PROTEIN MG119-RELATED"/>
    <property type="match status" value="1"/>
</dbReference>
<evidence type="ECO:0000256" key="8">
    <source>
        <dbReference type="SAM" id="MobiDB-lite"/>
    </source>
</evidence>
<dbReference type="OrthoDB" id="9776369at2"/>
<keyword evidence="4" id="KW-0762">Sugar transport</keyword>
<dbReference type="InterPro" id="IPR050107">
    <property type="entry name" value="ABC_carbohydrate_import_ATPase"/>
</dbReference>
<name>A0A329BPX4_9BURK</name>
<dbReference type="InterPro" id="IPR003439">
    <property type="entry name" value="ABC_transporter-like_ATP-bd"/>
</dbReference>
<dbReference type="GO" id="GO:0016887">
    <property type="term" value="F:ATP hydrolysis activity"/>
    <property type="evidence" value="ECO:0007669"/>
    <property type="project" value="InterPro"/>
</dbReference>
<feature type="region of interest" description="Disordered" evidence="8">
    <location>
        <begin position="281"/>
        <end position="334"/>
    </location>
</feature>
<dbReference type="STRING" id="1169143.GCA_000383275_05243"/>
<keyword evidence="1" id="KW-0813">Transport</keyword>
<evidence type="ECO:0000256" key="6">
    <source>
        <dbReference type="ARBA" id="ARBA00022741"/>
    </source>
</evidence>
<gene>
    <name evidence="10" type="ORF">BX591_11714</name>
</gene>